<accession>A0A1G7W193</accession>
<keyword evidence="2" id="KW-0805">Transcription regulation</keyword>
<evidence type="ECO:0000313" key="6">
    <source>
        <dbReference type="EMBL" id="SDG65459.1"/>
    </source>
</evidence>
<keyword evidence="7" id="KW-1185">Reference proteome</keyword>
<keyword evidence="3" id="KW-0731">Sigma factor</keyword>
<organism evidence="6 7">
    <name type="scientific">Sinosporangium album</name>
    <dbReference type="NCBI Taxonomy" id="504805"/>
    <lineage>
        <taxon>Bacteria</taxon>
        <taxon>Bacillati</taxon>
        <taxon>Actinomycetota</taxon>
        <taxon>Actinomycetes</taxon>
        <taxon>Streptosporangiales</taxon>
        <taxon>Streptosporangiaceae</taxon>
        <taxon>Sinosporangium</taxon>
    </lineage>
</organism>
<dbReference type="GO" id="GO:0003677">
    <property type="term" value="F:DNA binding"/>
    <property type="evidence" value="ECO:0007669"/>
    <property type="project" value="InterPro"/>
</dbReference>
<evidence type="ECO:0000256" key="2">
    <source>
        <dbReference type="ARBA" id="ARBA00023015"/>
    </source>
</evidence>
<protein>
    <submittedName>
        <fullName evidence="6">RNA polymerase sigma factor, sigma-70 family</fullName>
    </submittedName>
</protein>
<gene>
    <name evidence="6" type="ORF">SAMN05421505_106140</name>
</gene>
<evidence type="ECO:0000256" key="3">
    <source>
        <dbReference type="ARBA" id="ARBA00023082"/>
    </source>
</evidence>
<comment type="similarity">
    <text evidence="1">Belongs to the sigma-70 factor family. ECF subfamily.</text>
</comment>
<evidence type="ECO:0000259" key="5">
    <source>
        <dbReference type="Pfam" id="PF08281"/>
    </source>
</evidence>
<dbReference type="AlphaFoldDB" id="A0A1G7W193"/>
<evidence type="ECO:0000313" key="7">
    <source>
        <dbReference type="Proteomes" id="UP000198923"/>
    </source>
</evidence>
<dbReference type="InterPro" id="IPR013324">
    <property type="entry name" value="RNA_pol_sigma_r3/r4-like"/>
</dbReference>
<dbReference type="InterPro" id="IPR036388">
    <property type="entry name" value="WH-like_DNA-bd_sf"/>
</dbReference>
<keyword evidence="4" id="KW-0804">Transcription</keyword>
<dbReference type="SUPFAM" id="SSF88659">
    <property type="entry name" value="Sigma3 and sigma4 domains of RNA polymerase sigma factors"/>
    <property type="match status" value="1"/>
</dbReference>
<dbReference type="GO" id="GO:0016987">
    <property type="term" value="F:sigma factor activity"/>
    <property type="evidence" value="ECO:0007669"/>
    <property type="project" value="UniProtKB-KW"/>
</dbReference>
<dbReference type="Proteomes" id="UP000198923">
    <property type="component" value="Unassembled WGS sequence"/>
</dbReference>
<evidence type="ECO:0000256" key="1">
    <source>
        <dbReference type="ARBA" id="ARBA00010641"/>
    </source>
</evidence>
<proteinExistence type="inferred from homology"/>
<reference evidence="6 7" key="1">
    <citation type="submission" date="2016-10" db="EMBL/GenBank/DDBJ databases">
        <authorList>
            <person name="de Groot N.N."/>
        </authorList>
    </citation>
    <scope>NUCLEOTIDE SEQUENCE [LARGE SCALE GENOMIC DNA]</scope>
    <source>
        <strain evidence="6 7">CPCC 201354</strain>
    </source>
</reference>
<dbReference type="GO" id="GO:0006352">
    <property type="term" value="P:DNA-templated transcription initiation"/>
    <property type="evidence" value="ECO:0007669"/>
    <property type="project" value="InterPro"/>
</dbReference>
<dbReference type="EMBL" id="FNCN01000006">
    <property type="protein sequence ID" value="SDG65459.1"/>
    <property type="molecule type" value="Genomic_DNA"/>
</dbReference>
<evidence type="ECO:0000256" key="4">
    <source>
        <dbReference type="ARBA" id="ARBA00023163"/>
    </source>
</evidence>
<dbReference type="InterPro" id="IPR013249">
    <property type="entry name" value="RNA_pol_sigma70_r4_t2"/>
</dbReference>
<sequence length="88" mass="9981">MRRSRTELPLPKAEELGAFPQEQRESALDVRRVLARMPDGPRRLLELFYFDGFSLAEIAAMTGRSPQSVKTALWRARATFAEKYGAPV</sequence>
<feature type="domain" description="RNA polymerase sigma factor 70 region 4 type 2" evidence="5">
    <location>
        <begin position="29"/>
        <end position="78"/>
    </location>
</feature>
<dbReference type="Gene3D" id="1.10.10.10">
    <property type="entry name" value="Winged helix-like DNA-binding domain superfamily/Winged helix DNA-binding domain"/>
    <property type="match status" value="1"/>
</dbReference>
<dbReference type="Pfam" id="PF08281">
    <property type="entry name" value="Sigma70_r4_2"/>
    <property type="match status" value="1"/>
</dbReference>
<name>A0A1G7W193_9ACTN</name>